<organism evidence="2 3">
    <name type="scientific">Candidatus Blackburnbacteria bacterium RIFCSPLOWO2_01_FULL_40_20</name>
    <dbReference type="NCBI Taxonomy" id="1797519"/>
    <lineage>
        <taxon>Bacteria</taxon>
        <taxon>Candidatus Blackburniibacteriota</taxon>
    </lineage>
</organism>
<feature type="coiled-coil region" evidence="1">
    <location>
        <begin position="27"/>
        <end position="61"/>
    </location>
</feature>
<dbReference type="EMBL" id="MHCC01000027">
    <property type="protein sequence ID" value="OGY12528.1"/>
    <property type="molecule type" value="Genomic_DNA"/>
</dbReference>
<proteinExistence type="predicted"/>
<dbReference type="InterPro" id="IPR007060">
    <property type="entry name" value="FtsL/DivIC"/>
</dbReference>
<evidence type="ECO:0000256" key="1">
    <source>
        <dbReference type="SAM" id="Coils"/>
    </source>
</evidence>
<evidence type="ECO:0000313" key="3">
    <source>
        <dbReference type="Proteomes" id="UP000178659"/>
    </source>
</evidence>
<gene>
    <name evidence="2" type="ORF">A3A77_00970</name>
</gene>
<sequence>MKKHVRWLLLAISVAMVLSMGRNTFSLLGKGNSIDEVEADVKKLEKEQVSLIELKERAESSEFVEKEAREKLGLVKPGDVVVVLPPEEILIKLAPSLDKQTFIEEKPIWERWSKMFLGL</sequence>
<protein>
    <recommendedName>
        <fullName evidence="4">Septum formation initiator</fullName>
    </recommendedName>
</protein>
<dbReference type="Proteomes" id="UP000178659">
    <property type="component" value="Unassembled WGS sequence"/>
</dbReference>
<keyword evidence="1" id="KW-0175">Coiled coil</keyword>
<reference evidence="2 3" key="1">
    <citation type="journal article" date="2016" name="Nat. Commun.">
        <title>Thousands of microbial genomes shed light on interconnected biogeochemical processes in an aquifer system.</title>
        <authorList>
            <person name="Anantharaman K."/>
            <person name="Brown C.T."/>
            <person name="Hug L.A."/>
            <person name="Sharon I."/>
            <person name="Castelle C.J."/>
            <person name="Probst A.J."/>
            <person name="Thomas B.C."/>
            <person name="Singh A."/>
            <person name="Wilkins M.J."/>
            <person name="Karaoz U."/>
            <person name="Brodie E.L."/>
            <person name="Williams K.H."/>
            <person name="Hubbard S.S."/>
            <person name="Banfield J.F."/>
        </authorList>
    </citation>
    <scope>NUCLEOTIDE SEQUENCE [LARGE SCALE GENOMIC DNA]</scope>
</reference>
<evidence type="ECO:0008006" key="4">
    <source>
        <dbReference type="Google" id="ProtNLM"/>
    </source>
</evidence>
<dbReference type="Pfam" id="PF04977">
    <property type="entry name" value="DivIC"/>
    <property type="match status" value="1"/>
</dbReference>
<accession>A0A1G1VAQ3</accession>
<dbReference type="AlphaFoldDB" id="A0A1G1VAQ3"/>
<name>A0A1G1VAQ3_9BACT</name>
<comment type="caution">
    <text evidence="2">The sequence shown here is derived from an EMBL/GenBank/DDBJ whole genome shotgun (WGS) entry which is preliminary data.</text>
</comment>
<evidence type="ECO:0000313" key="2">
    <source>
        <dbReference type="EMBL" id="OGY12528.1"/>
    </source>
</evidence>